<dbReference type="GeneID" id="64635729"/>
<accession>A0A9P7JIF4</accession>
<evidence type="ECO:0000313" key="9">
    <source>
        <dbReference type="Proteomes" id="UP000807769"/>
    </source>
</evidence>
<dbReference type="InterPro" id="IPR023631">
    <property type="entry name" value="Amidase_dom"/>
</dbReference>
<feature type="chain" id="PRO_5040401881" description="amidase" evidence="6">
    <location>
        <begin position="21"/>
        <end position="617"/>
    </location>
</feature>
<feature type="domain" description="Amidase" evidence="7">
    <location>
        <begin position="158"/>
        <end position="605"/>
    </location>
</feature>
<gene>
    <name evidence="8" type="ORF">BJ212DRAFT_1523615</name>
</gene>
<evidence type="ECO:0000256" key="6">
    <source>
        <dbReference type="SAM" id="SignalP"/>
    </source>
</evidence>
<dbReference type="InterPro" id="IPR036928">
    <property type="entry name" value="AS_sf"/>
</dbReference>
<dbReference type="OrthoDB" id="6428749at2759"/>
<comment type="similarity">
    <text evidence="2">Belongs to the amidase family.</text>
</comment>
<dbReference type="Pfam" id="PF01425">
    <property type="entry name" value="Amidase"/>
    <property type="match status" value="1"/>
</dbReference>
<evidence type="ECO:0000313" key="8">
    <source>
        <dbReference type="EMBL" id="KAG1824561.1"/>
    </source>
</evidence>
<dbReference type="Gene3D" id="3.90.1300.10">
    <property type="entry name" value="Amidase signature (AS) domain"/>
    <property type="match status" value="1"/>
</dbReference>
<dbReference type="PIRSF" id="PIRSF001221">
    <property type="entry name" value="Amidase_fungi"/>
    <property type="match status" value="1"/>
</dbReference>
<keyword evidence="4" id="KW-0378">Hydrolase</keyword>
<reference evidence="8" key="1">
    <citation type="journal article" date="2020" name="New Phytol.">
        <title>Comparative genomics reveals dynamic genome evolution in host specialist ectomycorrhizal fungi.</title>
        <authorList>
            <person name="Lofgren L.A."/>
            <person name="Nguyen N.H."/>
            <person name="Vilgalys R."/>
            <person name="Ruytinx J."/>
            <person name="Liao H.L."/>
            <person name="Branco S."/>
            <person name="Kuo A."/>
            <person name="LaButti K."/>
            <person name="Lipzen A."/>
            <person name="Andreopoulos W."/>
            <person name="Pangilinan J."/>
            <person name="Riley R."/>
            <person name="Hundley H."/>
            <person name="Na H."/>
            <person name="Barry K."/>
            <person name="Grigoriev I.V."/>
            <person name="Stajich J.E."/>
            <person name="Kennedy P.G."/>
        </authorList>
    </citation>
    <scope>NUCLEOTIDE SEQUENCE</scope>
    <source>
        <strain evidence="8">MN1</strain>
    </source>
</reference>
<dbReference type="Proteomes" id="UP000807769">
    <property type="component" value="Unassembled WGS sequence"/>
</dbReference>
<dbReference type="PANTHER" id="PTHR46072:SF4">
    <property type="entry name" value="AMIDASE C550.07-RELATED"/>
    <property type="match status" value="1"/>
</dbReference>
<keyword evidence="9" id="KW-1185">Reference proteome</keyword>
<organism evidence="8 9">
    <name type="scientific">Suillus subaureus</name>
    <dbReference type="NCBI Taxonomy" id="48587"/>
    <lineage>
        <taxon>Eukaryota</taxon>
        <taxon>Fungi</taxon>
        <taxon>Dikarya</taxon>
        <taxon>Basidiomycota</taxon>
        <taxon>Agaricomycotina</taxon>
        <taxon>Agaricomycetes</taxon>
        <taxon>Agaricomycetidae</taxon>
        <taxon>Boletales</taxon>
        <taxon>Suillineae</taxon>
        <taxon>Suillaceae</taxon>
        <taxon>Suillus</taxon>
    </lineage>
</organism>
<comment type="caution">
    <text evidence="8">The sequence shown here is derived from an EMBL/GenBank/DDBJ whole genome shotgun (WGS) entry which is preliminary data.</text>
</comment>
<dbReference type="GO" id="GO:0004040">
    <property type="term" value="F:amidase activity"/>
    <property type="evidence" value="ECO:0007669"/>
    <property type="project" value="UniProtKB-EC"/>
</dbReference>
<sequence>MTWHRFILSTSALSLRGTVTQPALLINLVTPSSLAFLSWDISSPHKELQKTRIFLADSLSEELLPVHISQPHILQRENQGIGGDASYEAKARVLREQLEAKIPASLKLPPAILEDPPLDITHIPEICGLLNAQELAITELDATAVCQKIAAGELTAVEAVTAFGKRAAIAHQLTACLVDFFLDEGIKQAKQLDEYFQKEGKVIGPFHGLPISVKGHYPLKGAVGCGGFLANVETSTEDCDMISILRSLGAVFYVKTNQPQSLMHLESMSTYGRVLNPHNTSLTPGGSSGGESALIAMKGSCIGLGTDGGGSIRGPSAHCGIYGIRPSSRTTPTHGLLWYQHGQDGVFSSTGPMCRSGRDMRLFLEAVLGANPALRDPNVLPIPLKVPDLTQKKLRVGIMMHDGVVMPHPPTIRALNLVKSKLEASSEVEVVDYIPYDHDRGYSIIRELYYEDGGATVRRLLEEGGEDMHSLTEWVISPPYVRNHDAAEVWKLRDRRDIYQREYSDHWWSQNVDVVVCPPFQGTASRHDTAKYWGYTAIWNLLDYPGAVFPTGLVADPAVDVYQESPSPMSAADEYNISLYDAAIFKGAPVSLQTVSRRFNDGLVLAAQDVIERILKS</sequence>
<dbReference type="PANTHER" id="PTHR46072">
    <property type="entry name" value="AMIDASE-RELATED-RELATED"/>
    <property type="match status" value="1"/>
</dbReference>
<dbReference type="EMBL" id="JABBWG010000003">
    <property type="protein sequence ID" value="KAG1824561.1"/>
    <property type="molecule type" value="Genomic_DNA"/>
</dbReference>
<evidence type="ECO:0000256" key="1">
    <source>
        <dbReference type="ARBA" id="ARBA00001311"/>
    </source>
</evidence>
<evidence type="ECO:0000256" key="2">
    <source>
        <dbReference type="ARBA" id="ARBA00009199"/>
    </source>
</evidence>
<feature type="signal peptide" evidence="6">
    <location>
        <begin position="1"/>
        <end position="20"/>
    </location>
</feature>
<feature type="active site" description="Charge relay system" evidence="5">
    <location>
        <position position="287"/>
    </location>
</feature>
<dbReference type="InterPro" id="IPR020556">
    <property type="entry name" value="Amidase_CS"/>
</dbReference>
<evidence type="ECO:0000256" key="5">
    <source>
        <dbReference type="PIRSR" id="PIRSR001221-1"/>
    </source>
</evidence>
<comment type="catalytic activity">
    <reaction evidence="1">
        <text>a monocarboxylic acid amide + H2O = a monocarboxylate + NH4(+)</text>
        <dbReference type="Rhea" id="RHEA:12020"/>
        <dbReference type="ChEBI" id="CHEBI:15377"/>
        <dbReference type="ChEBI" id="CHEBI:28938"/>
        <dbReference type="ChEBI" id="CHEBI:35757"/>
        <dbReference type="ChEBI" id="CHEBI:83628"/>
        <dbReference type="EC" id="3.5.1.4"/>
    </reaction>
</comment>
<dbReference type="EC" id="3.5.1.4" evidence="3"/>
<protein>
    <recommendedName>
        <fullName evidence="3">amidase</fullName>
        <ecNumber evidence="3">3.5.1.4</ecNumber>
    </recommendedName>
</protein>
<evidence type="ECO:0000256" key="4">
    <source>
        <dbReference type="ARBA" id="ARBA00022801"/>
    </source>
</evidence>
<dbReference type="PROSITE" id="PS00571">
    <property type="entry name" value="AMIDASES"/>
    <property type="match status" value="1"/>
</dbReference>
<dbReference type="RefSeq" id="XP_041198278.1">
    <property type="nucleotide sequence ID" value="XM_041341713.1"/>
</dbReference>
<dbReference type="SUPFAM" id="SSF75304">
    <property type="entry name" value="Amidase signature (AS) enzymes"/>
    <property type="match status" value="1"/>
</dbReference>
<name>A0A9P7JIF4_9AGAM</name>
<evidence type="ECO:0000256" key="3">
    <source>
        <dbReference type="ARBA" id="ARBA00012922"/>
    </source>
</evidence>
<evidence type="ECO:0000259" key="7">
    <source>
        <dbReference type="Pfam" id="PF01425"/>
    </source>
</evidence>
<dbReference type="AlphaFoldDB" id="A0A9P7JIF4"/>
<keyword evidence="6" id="KW-0732">Signal</keyword>
<feature type="active site" description="Acyl-ester intermediate" evidence="5">
    <location>
        <position position="311"/>
    </location>
</feature>
<feature type="active site" description="Charge relay system" evidence="5">
    <location>
        <position position="214"/>
    </location>
</feature>
<proteinExistence type="inferred from homology"/>